<evidence type="ECO:0000256" key="6">
    <source>
        <dbReference type="ARBA" id="ARBA00023204"/>
    </source>
</evidence>
<keyword evidence="4 9" id="KW-0227">DNA damage</keyword>
<feature type="region of interest" description="Disordered" evidence="10">
    <location>
        <begin position="680"/>
        <end position="816"/>
    </location>
</feature>
<feature type="compositionally biased region" description="Basic and acidic residues" evidence="10">
    <location>
        <begin position="138"/>
        <end position="155"/>
    </location>
</feature>
<comment type="subunit">
    <text evidence="9">Forms a heterodimer with SLX1.</text>
</comment>
<dbReference type="GO" id="GO:0006260">
    <property type="term" value="P:DNA replication"/>
    <property type="evidence" value="ECO:0007669"/>
    <property type="project" value="InterPro"/>
</dbReference>
<evidence type="ECO:0000256" key="2">
    <source>
        <dbReference type="ARBA" id="ARBA00006661"/>
    </source>
</evidence>
<feature type="region of interest" description="Disordered" evidence="10">
    <location>
        <begin position="592"/>
        <end position="638"/>
    </location>
</feature>
<dbReference type="GO" id="GO:0006310">
    <property type="term" value="P:DNA recombination"/>
    <property type="evidence" value="ECO:0007669"/>
    <property type="project" value="UniProtKB-UniRule"/>
</dbReference>
<dbReference type="InterPro" id="IPR000637">
    <property type="entry name" value="HMGI/Y_DNA-bd_CS"/>
</dbReference>
<evidence type="ECO:0000256" key="8">
    <source>
        <dbReference type="ARBA" id="ARBA00029496"/>
    </source>
</evidence>
<comment type="similarity">
    <text evidence="2 9">Belongs to the SLX4 family.</text>
</comment>
<feature type="region of interest" description="Disordered" evidence="10">
    <location>
        <begin position="211"/>
        <end position="252"/>
    </location>
</feature>
<feature type="compositionally biased region" description="Polar residues" evidence="10">
    <location>
        <begin position="59"/>
        <end position="73"/>
    </location>
</feature>
<evidence type="ECO:0000256" key="4">
    <source>
        <dbReference type="ARBA" id="ARBA00022763"/>
    </source>
</evidence>
<sequence>MASPDVFLSSPARERRRLYDTMSSSPGLPSIQELASQKPRRPPLRSGSKAAPIPDDAPTTFTSAGSLWKSLQQADAAAKSTPAARAPTPEEVEDVDTAVATRKASKAAPKPRKPRRQKEPKPIVVVSEAAQSRGPESPSKDQPWRKYKSPSKERASSPIIELPKPGSDTAPCQDAGSKTSPFFVGHESPEAVKPAPVVEVEDKLPEVMQGQEGIGAVGPNDDVQSGAKTKTKAKTKSKAKAKSKTKAKAVCRKADDEPLQLEQAMGRRLDWTPPAKKTQIILDSDSPSTERADHNPPQSGEASKDQSFGSLLATFKCEEMAQQSVNSTSEEESTFLKKRKLLEFVSAPAQAASEPELAIVSPVKQKAPKKKPRTITALATAAYRPLTQPEPPSAVEAKAHSEPPKPNDTKGKAAAKPRKRAPKPSKKKAPPPKPILLSPGTALKQVAGQDFVFGTSSQLAREQSPSLLRDLQIAMKSSNQLDHADFVTPLNSDAIEPAEKRLSLWEAAARDADGDLFDVEVLNLVNGSQRLPGVAREEDPFGYIKGDEEPVELPPLPAAPTDNKTMDDDSFLTLSDILPAPAKKPAEIVDIAQQSSSSQSEAKVTSKRGQPTRHQEGSIAQAIREPTSTTTSAGEPEQALSYDHLSDAQLAKQVAQYGFKPIKKRGAMIALLQQCWRPGAQGQPAGTRLASTTSKSSSGRPTTPTAGGSASAVATPEKRPRGRPRKTSVTEQPLHEPPPSAQPHATPKRGRGRPRKDSVSGPPGVSVAKAKAGPSTPRRPLRKPVIEIPDSEGDAGADSSDTPWSSPDATFSPPQPVDLTMSVGEDTELTLTISPTDQQTELFMFVTKAVTTAPRTTDPANPSWHEKILLYDPIVIEDLTSWLNCGQLTRVGYDGEVSSGEIKAWCESKSICCLWKVNLRGKERKRY</sequence>
<evidence type="ECO:0000313" key="11">
    <source>
        <dbReference type="EMBL" id="OAQ76348.1"/>
    </source>
</evidence>
<accession>A0A179GFP9</accession>
<dbReference type="GO" id="GO:0017108">
    <property type="term" value="F:5'-flap endonuclease activity"/>
    <property type="evidence" value="ECO:0007669"/>
    <property type="project" value="InterPro"/>
</dbReference>
<evidence type="ECO:0000256" key="1">
    <source>
        <dbReference type="ARBA" id="ARBA00004123"/>
    </source>
</evidence>
<feature type="region of interest" description="Disordered" evidence="10">
    <location>
        <begin position="1"/>
        <end position="195"/>
    </location>
</feature>
<feature type="region of interest" description="Disordered" evidence="10">
    <location>
        <begin position="544"/>
        <end position="567"/>
    </location>
</feature>
<dbReference type="Pfam" id="PF09494">
    <property type="entry name" value="Slx4"/>
    <property type="match status" value="1"/>
</dbReference>
<keyword evidence="11" id="KW-0378">Hydrolase</keyword>
<proteinExistence type="inferred from homology"/>
<feature type="compositionally biased region" description="Polar residues" evidence="10">
    <location>
        <begin position="296"/>
        <end position="309"/>
    </location>
</feature>
<keyword evidence="7 9" id="KW-0539">Nucleus</keyword>
<evidence type="ECO:0000256" key="10">
    <source>
        <dbReference type="SAM" id="MobiDB-lite"/>
    </source>
</evidence>
<evidence type="ECO:0000256" key="3">
    <source>
        <dbReference type="ARBA" id="ARBA00022553"/>
    </source>
</evidence>
<organism evidence="11 12">
    <name type="scientific">Purpureocillium lilacinum</name>
    <name type="common">Paecilomyces lilacinus</name>
    <dbReference type="NCBI Taxonomy" id="33203"/>
    <lineage>
        <taxon>Eukaryota</taxon>
        <taxon>Fungi</taxon>
        <taxon>Dikarya</taxon>
        <taxon>Ascomycota</taxon>
        <taxon>Pezizomycotina</taxon>
        <taxon>Sordariomycetes</taxon>
        <taxon>Hypocreomycetidae</taxon>
        <taxon>Hypocreales</taxon>
        <taxon>Ophiocordycipitaceae</taxon>
        <taxon>Purpureocillium</taxon>
    </lineage>
</organism>
<comment type="PTM">
    <text evidence="9">Phosphorylated in response to DNA damage.</text>
</comment>
<feature type="compositionally biased region" description="Low complexity" evidence="10">
    <location>
        <begin position="74"/>
        <end position="86"/>
    </location>
</feature>
<protein>
    <recommendedName>
        <fullName evidence="8 9">Structure-specific endonuclease subunit SLX4</fullName>
    </recommendedName>
</protein>
<keyword evidence="6 9" id="KW-0234">DNA repair</keyword>
<evidence type="ECO:0000256" key="5">
    <source>
        <dbReference type="ARBA" id="ARBA00023172"/>
    </source>
</evidence>
<keyword evidence="3 9" id="KW-0597">Phosphoprotein</keyword>
<dbReference type="HAMAP" id="MF_03110">
    <property type="entry name" value="Endonuc_su_Slx4"/>
    <property type="match status" value="1"/>
</dbReference>
<dbReference type="InterPro" id="IPR017956">
    <property type="entry name" value="AT_hook_DNA-bd_motif"/>
</dbReference>
<feature type="region of interest" description="Disordered" evidence="10">
    <location>
        <begin position="265"/>
        <end position="310"/>
    </location>
</feature>
<evidence type="ECO:0000313" key="12">
    <source>
        <dbReference type="Proteomes" id="UP000078240"/>
    </source>
</evidence>
<feature type="compositionally biased region" description="Basic residues" evidence="10">
    <location>
        <begin position="413"/>
        <end position="430"/>
    </location>
</feature>
<feature type="compositionally biased region" description="Basic residues" evidence="10">
    <location>
        <begin position="103"/>
        <end position="118"/>
    </location>
</feature>
<comment type="caution">
    <text evidence="11">The sequence shown here is derived from an EMBL/GenBank/DDBJ whole genome shotgun (WGS) entry which is preliminary data.</text>
</comment>
<gene>
    <name evidence="9" type="primary">SLX4</name>
    <name evidence="11" type="ORF">VFPBJ_08708</name>
</gene>
<dbReference type="GO" id="GO:0006355">
    <property type="term" value="P:regulation of DNA-templated transcription"/>
    <property type="evidence" value="ECO:0007669"/>
    <property type="project" value="InterPro"/>
</dbReference>
<feature type="compositionally biased region" description="Polar residues" evidence="10">
    <location>
        <begin position="689"/>
        <end position="708"/>
    </location>
</feature>
<evidence type="ECO:0000256" key="9">
    <source>
        <dbReference type="HAMAP-Rule" id="MF_03110"/>
    </source>
</evidence>
<dbReference type="AlphaFoldDB" id="A0A179GFP9"/>
<feature type="compositionally biased region" description="Basic residues" evidence="10">
    <location>
        <begin position="229"/>
        <end position="251"/>
    </location>
</feature>
<dbReference type="InterPro" id="IPR018574">
    <property type="entry name" value="Structure-sp_endonuc_su_Slx4"/>
</dbReference>
<dbReference type="GO" id="GO:0006281">
    <property type="term" value="P:DNA repair"/>
    <property type="evidence" value="ECO:0007669"/>
    <property type="project" value="UniProtKB-UniRule"/>
</dbReference>
<keyword evidence="5 9" id="KW-0233">DNA recombination</keyword>
<dbReference type="GO" id="GO:0033557">
    <property type="term" value="C:Slx1-Slx4 complex"/>
    <property type="evidence" value="ECO:0007669"/>
    <property type="project" value="UniProtKB-UniRule"/>
</dbReference>
<dbReference type="Proteomes" id="UP000078240">
    <property type="component" value="Unassembled WGS sequence"/>
</dbReference>
<dbReference type="GO" id="GO:0003677">
    <property type="term" value="F:DNA binding"/>
    <property type="evidence" value="ECO:0007669"/>
    <property type="project" value="InterPro"/>
</dbReference>
<dbReference type="InterPro" id="IPR027784">
    <property type="entry name" value="Slx4_ascomycetes"/>
</dbReference>
<comment type="function">
    <text evidence="9">Regulatory subunit of the SLX1-SLX4 structure-specific endonuclease that resolves DNA secondary structures generated during DNA repair and recombination. Has endonuclease activity towards branched DNA substrates, introducing single-strand cuts in duplex DNA close to junctions with ss-DNA.</text>
</comment>
<name>A0A179GFP9_PURLI</name>
<comment type="subcellular location">
    <subcellularLocation>
        <location evidence="1 9">Nucleus</location>
    </subcellularLocation>
</comment>
<dbReference type="PROSITE" id="PS00354">
    <property type="entry name" value="HMGI_Y"/>
    <property type="match status" value="1"/>
</dbReference>
<reference evidence="11 12" key="1">
    <citation type="submission" date="2016-01" db="EMBL/GenBank/DDBJ databases">
        <title>Biosynthesis of antibiotic leucinostatins and their inhibition on Phytophthora in bio-control Purpureocillium lilacinum.</title>
        <authorList>
            <person name="Wang G."/>
            <person name="Liu Z."/>
            <person name="Lin R."/>
            <person name="Li E."/>
            <person name="Mao Z."/>
            <person name="Ling J."/>
            <person name="Yin W."/>
            <person name="Xie B."/>
        </authorList>
    </citation>
    <scope>NUCLEOTIDE SEQUENCE [LARGE SCALE GENOMIC DNA]</scope>
    <source>
        <strain evidence="11">PLBJ-1</strain>
    </source>
</reference>
<dbReference type="SMART" id="SM00384">
    <property type="entry name" value="AT_hook"/>
    <property type="match status" value="2"/>
</dbReference>
<dbReference type="PRINTS" id="PR00929">
    <property type="entry name" value="ATHOOK"/>
</dbReference>
<evidence type="ECO:0000256" key="7">
    <source>
        <dbReference type="ARBA" id="ARBA00023242"/>
    </source>
</evidence>
<feature type="compositionally biased region" description="Basic and acidic residues" evidence="10">
    <location>
        <begin position="397"/>
        <end position="411"/>
    </location>
</feature>
<feature type="region of interest" description="Disordered" evidence="10">
    <location>
        <begin position="378"/>
        <end position="440"/>
    </location>
</feature>
<dbReference type="EMBL" id="LSBH01000007">
    <property type="protein sequence ID" value="OAQ76348.1"/>
    <property type="molecule type" value="Genomic_DNA"/>
</dbReference>